<dbReference type="EMBL" id="CP098023">
    <property type="protein sequence ID" value="WKD49906.1"/>
    <property type="molecule type" value="Genomic_DNA"/>
</dbReference>
<feature type="domain" description="N-acetyltransferase" evidence="1">
    <location>
        <begin position="1"/>
        <end position="145"/>
    </location>
</feature>
<dbReference type="Proteomes" id="UP001321520">
    <property type="component" value="Chromosome"/>
</dbReference>
<keyword evidence="2" id="KW-0808">Transferase</keyword>
<reference evidence="2 3" key="1">
    <citation type="submission" date="2022-05" db="EMBL/GenBank/DDBJ databases">
        <title>Microbulbifer sp. nov., isolated from sponge.</title>
        <authorList>
            <person name="Gao L."/>
        </authorList>
    </citation>
    <scope>NUCLEOTIDE SEQUENCE [LARGE SCALE GENOMIC DNA]</scope>
    <source>
        <strain evidence="2 3">MI-G</strain>
    </source>
</reference>
<evidence type="ECO:0000313" key="2">
    <source>
        <dbReference type="EMBL" id="WKD49906.1"/>
    </source>
</evidence>
<dbReference type="GO" id="GO:0016746">
    <property type="term" value="F:acyltransferase activity"/>
    <property type="evidence" value="ECO:0007669"/>
    <property type="project" value="UniProtKB-KW"/>
</dbReference>
<evidence type="ECO:0000313" key="3">
    <source>
        <dbReference type="Proteomes" id="UP001321520"/>
    </source>
</evidence>
<keyword evidence="2" id="KW-0012">Acyltransferase</keyword>
<protein>
    <submittedName>
        <fullName evidence="2">GNAT family N-acetyltransferase</fullName>
        <ecNumber evidence="2">2.3.1.-</ecNumber>
    </submittedName>
</protein>
<name>A0ABY9ED55_9GAMM</name>
<dbReference type="RefSeq" id="WP_301415752.1">
    <property type="nucleotide sequence ID" value="NZ_CP098023.1"/>
</dbReference>
<dbReference type="InterPro" id="IPR016181">
    <property type="entry name" value="Acyl_CoA_acyltransferase"/>
</dbReference>
<sequence>MIRKAEFKELDRLEQLWLHAAVSSHPSLPRAFWLNRVRQFRRECRRAGLCLVFTGRHPAVAEAFITVLDQDRLAHLCVSPLFAGCGIGASLVAAAGQGKTQLQTRVLRENLRTRYFLQRYGFVETGRCYCAEYGQSLILMRCSTLRG</sequence>
<dbReference type="EC" id="2.3.1.-" evidence="2"/>
<proteinExistence type="predicted"/>
<dbReference type="PROSITE" id="PS51186">
    <property type="entry name" value="GNAT"/>
    <property type="match status" value="1"/>
</dbReference>
<dbReference type="Gene3D" id="3.40.630.30">
    <property type="match status" value="1"/>
</dbReference>
<keyword evidence="3" id="KW-1185">Reference proteome</keyword>
<dbReference type="InterPro" id="IPR000182">
    <property type="entry name" value="GNAT_dom"/>
</dbReference>
<gene>
    <name evidence="2" type="ORF">M8T91_00305</name>
</gene>
<dbReference type="SUPFAM" id="SSF55729">
    <property type="entry name" value="Acyl-CoA N-acyltransferases (Nat)"/>
    <property type="match status" value="1"/>
</dbReference>
<organism evidence="2 3">
    <name type="scientific">Microbulbifer spongiae</name>
    <dbReference type="NCBI Taxonomy" id="2944933"/>
    <lineage>
        <taxon>Bacteria</taxon>
        <taxon>Pseudomonadati</taxon>
        <taxon>Pseudomonadota</taxon>
        <taxon>Gammaproteobacteria</taxon>
        <taxon>Cellvibrionales</taxon>
        <taxon>Microbulbiferaceae</taxon>
        <taxon>Microbulbifer</taxon>
    </lineage>
</organism>
<accession>A0ABY9ED55</accession>
<evidence type="ECO:0000259" key="1">
    <source>
        <dbReference type="PROSITE" id="PS51186"/>
    </source>
</evidence>
<dbReference type="Pfam" id="PF13673">
    <property type="entry name" value="Acetyltransf_10"/>
    <property type="match status" value="1"/>
</dbReference>